<dbReference type="InterPro" id="IPR018448">
    <property type="entry name" value="TatB"/>
</dbReference>
<dbReference type="GO" id="GO:0008320">
    <property type="term" value="F:protein transmembrane transporter activity"/>
    <property type="evidence" value="ECO:0007669"/>
    <property type="project" value="InterPro"/>
</dbReference>
<evidence type="ECO:0000256" key="1">
    <source>
        <dbReference type="ARBA" id="ARBA00004167"/>
    </source>
</evidence>
<dbReference type="Pfam" id="PF02416">
    <property type="entry name" value="TatA_B_E"/>
    <property type="match status" value="1"/>
</dbReference>
<dbReference type="GO" id="GO:0016020">
    <property type="term" value="C:membrane"/>
    <property type="evidence" value="ECO:0007669"/>
    <property type="project" value="UniProtKB-SubCell"/>
</dbReference>
<evidence type="ECO:0008006" key="11">
    <source>
        <dbReference type="Google" id="ProtNLM"/>
    </source>
</evidence>
<keyword evidence="6" id="KW-1133">Transmembrane helix</keyword>
<evidence type="ECO:0000256" key="9">
    <source>
        <dbReference type="SAM" id="MobiDB-lite"/>
    </source>
</evidence>
<feature type="compositionally biased region" description="Basic and acidic residues" evidence="9">
    <location>
        <begin position="50"/>
        <end position="63"/>
    </location>
</feature>
<proteinExistence type="predicted"/>
<dbReference type="PRINTS" id="PR01506">
    <property type="entry name" value="TATBPROTEIN"/>
</dbReference>
<dbReference type="GO" id="GO:0043953">
    <property type="term" value="P:protein transport by the Tat complex"/>
    <property type="evidence" value="ECO:0007669"/>
    <property type="project" value="InterPro"/>
</dbReference>
<evidence type="ECO:0000256" key="4">
    <source>
        <dbReference type="ARBA" id="ARBA00022692"/>
    </source>
</evidence>
<name>A0A382A4H8_9ZZZZ</name>
<evidence type="ECO:0000256" key="2">
    <source>
        <dbReference type="ARBA" id="ARBA00022448"/>
    </source>
</evidence>
<dbReference type="AlphaFoldDB" id="A0A382A4H8"/>
<keyword evidence="4" id="KW-0812">Transmembrane</keyword>
<keyword evidence="8" id="KW-0472">Membrane</keyword>
<dbReference type="NCBIfam" id="TIGR01410">
    <property type="entry name" value="tatB"/>
    <property type="match status" value="1"/>
</dbReference>
<keyword evidence="3" id="KW-1003">Cell membrane</keyword>
<organism evidence="10">
    <name type="scientific">marine metagenome</name>
    <dbReference type="NCBI Taxonomy" id="408172"/>
    <lineage>
        <taxon>unclassified sequences</taxon>
        <taxon>metagenomes</taxon>
        <taxon>ecological metagenomes</taxon>
    </lineage>
</organism>
<keyword evidence="5" id="KW-0653">Protein transport</keyword>
<dbReference type="PANTHER" id="PTHR33162:SF1">
    <property type="entry name" value="SEC-INDEPENDENT PROTEIN TRANSLOCASE PROTEIN TATA, CHLOROPLASTIC"/>
    <property type="match status" value="1"/>
</dbReference>
<dbReference type="Gene3D" id="1.20.5.3310">
    <property type="match status" value="1"/>
</dbReference>
<evidence type="ECO:0000256" key="3">
    <source>
        <dbReference type="ARBA" id="ARBA00022475"/>
    </source>
</evidence>
<dbReference type="EMBL" id="UINC01023835">
    <property type="protein sequence ID" value="SVA96294.1"/>
    <property type="molecule type" value="Genomic_DNA"/>
</dbReference>
<keyword evidence="7" id="KW-0811">Translocation</keyword>
<dbReference type="PANTHER" id="PTHR33162">
    <property type="entry name" value="SEC-INDEPENDENT PROTEIN TRANSLOCASE PROTEIN TATA, CHLOROPLASTIC"/>
    <property type="match status" value="1"/>
</dbReference>
<sequence length="85" mass="9449">MGNIGSGEILVILVLGLLVLGPERLPEFARKIGSFLKEAKRMSRSFQEELRSAVEDPDIEKKARAQGALLSQERQSDYDSENQST</sequence>
<gene>
    <name evidence="10" type="ORF">METZ01_LOCUS149148</name>
</gene>
<reference evidence="10" key="1">
    <citation type="submission" date="2018-05" db="EMBL/GenBank/DDBJ databases">
        <authorList>
            <person name="Lanie J.A."/>
            <person name="Ng W.-L."/>
            <person name="Kazmierczak K.M."/>
            <person name="Andrzejewski T.M."/>
            <person name="Davidsen T.M."/>
            <person name="Wayne K.J."/>
            <person name="Tettelin H."/>
            <person name="Glass J.I."/>
            <person name="Rusch D."/>
            <person name="Podicherti R."/>
            <person name="Tsui H.-C.T."/>
            <person name="Winkler M.E."/>
        </authorList>
    </citation>
    <scope>NUCLEOTIDE SEQUENCE</scope>
</reference>
<keyword evidence="2" id="KW-0813">Transport</keyword>
<comment type="subcellular location">
    <subcellularLocation>
        <location evidence="1">Membrane</location>
        <topology evidence="1">Single-pass membrane protein</topology>
    </subcellularLocation>
</comment>
<evidence type="ECO:0000256" key="5">
    <source>
        <dbReference type="ARBA" id="ARBA00022927"/>
    </source>
</evidence>
<evidence type="ECO:0000256" key="7">
    <source>
        <dbReference type="ARBA" id="ARBA00023010"/>
    </source>
</evidence>
<feature type="region of interest" description="Disordered" evidence="9">
    <location>
        <begin position="50"/>
        <end position="85"/>
    </location>
</feature>
<evidence type="ECO:0000256" key="6">
    <source>
        <dbReference type="ARBA" id="ARBA00022989"/>
    </source>
</evidence>
<accession>A0A382A4H8</accession>
<dbReference type="InterPro" id="IPR003369">
    <property type="entry name" value="TatA/B/E"/>
</dbReference>
<protein>
    <recommendedName>
        <fullName evidence="11">Twin-arginine translocase subunit TatB</fullName>
    </recommendedName>
</protein>
<evidence type="ECO:0000313" key="10">
    <source>
        <dbReference type="EMBL" id="SVA96294.1"/>
    </source>
</evidence>
<evidence type="ECO:0000256" key="8">
    <source>
        <dbReference type="ARBA" id="ARBA00023136"/>
    </source>
</evidence>